<name>A0AAF0ESE8_9BASI</name>
<feature type="domain" description="Ribosomal protein/NADH dehydrogenase" evidence="7">
    <location>
        <begin position="37"/>
        <end position="118"/>
    </location>
</feature>
<organism evidence="8 9">
    <name type="scientific">Malassezia cuniculi</name>
    <dbReference type="NCBI Taxonomy" id="948313"/>
    <lineage>
        <taxon>Eukaryota</taxon>
        <taxon>Fungi</taxon>
        <taxon>Dikarya</taxon>
        <taxon>Basidiomycota</taxon>
        <taxon>Ustilaginomycotina</taxon>
        <taxon>Malasseziomycetes</taxon>
        <taxon>Malasseziales</taxon>
        <taxon>Malasseziaceae</taxon>
        <taxon>Malassezia</taxon>
    </lineage>
</organism>
<dbReference type="SMART" id="SM00916">
    <property type="entry name" value="L51_S25_CI-B8"/>
    <property type="match status" value="1"/>
</dbReference>
<dbReference type="PANTHER" id="PTHR21396">
    <property type="entry name" value="39S RIBOSOMAL PROTEIN L43"/>
    <property type="match status" value="1"/>
</dbReference>
<dbReference type="Proteomes" id="UP001219933">
    <property type="component" value="Chromosome 4"/>
</dbReference>
<evidence type="ECO:0000313" key="9">
    <source>
        <dbReference type="Proteomes" id="UP001219933"/>
    </source>
</evidence>
<evidence type="ECO:0000313" key="8">
    <source>
        <dbReference type="EMBL" id="WFD35901.1"/>
    </source>
</evidence>
<evidence type="ECO:0000259" key="7">
    <source>
        <dbReference type="SMART" id="SM00916"/>
    </source>
</evidence>
<dbReference type="Gene3D" id="3.40.30.10">
    <property type="entry name" value="Glutaredoxin"/>
    <property type="match status" value="1"/>
</dbReference>
<dbReference type="PANTHER" id="PTHR21396:SF2">
    <property type="entry name" value="LARGE RIBOSOMAL SUBUNIT PROTEIN ML43"/>
    <property type="match status" value="1"/>
</dbReference>
<reference evidence="8" key="1">
    <citation type="submission" date="2023-03" db="EMBL/GenBank/DDBJ databases">
        <title>Mating type loci evolution in Malassezia.</title>
        <authorList>
            <person name="Coelho M.A."/>
        </authorList>
    </citation>
    <scope>NUCLEOTIDE SEQUENCE</scope>
    <source>
        <strain evidence="8">CBS 11721</strain>
    </source>
</reference>
<dbReference type="InterPro" id="IPR039927">
    <property type="entry name" value="Ribosomal_mL43"/>
</dbReference>
<comment type="similarity">
    <text evidence="2">Belongs to the mitochondrion-specific ribosomal protein mL43 family.</text>
</comment>
<dbReference type="EMBL" id="CP119880">
    <property type="protein sequence ID" value="WFD35901.1"/>
    <property type="molecule type" value="Genomic_DNA"/>
</dbReference>
<evidence type="ECO:0000256" key="6">
    <source>
        <dbReference type="ARBA" id="ARBA00035188"/>
    </source>
</evidence>
<dbReference type="AlphaFoldDB" id="A0AAF0ESE8"/>
<keyword evidence="3 8" id="KW-0689">Ribosomal protein</keyword>
<keyword evidence="9" id="KW-1185">Reference proteome</keyword>
<evidence type="ECO:0000256" key="2">
    <source>
        <dbReference type="ARBA" id="ARBA00006073"/>
    </source>
</evidence>
<dbReference type="SUPFAM" id="SSF52833">
    <property type="entry name" value="Thioredoxin-like"/>
    <property type="match status" value="1"/>
</dbReference>
<evidence type="ECO:0000256" key="3">
    <source>
        <dbReference type="ARBA" id="ARBA00022980"/>
    </source>
</evidence>
<evidence type="ECO:0000256" key="1">
    <source>
        <dbReference type="ARBA" id="ARBA00004173"/>
    </source>
</evidence>
<dbReference type="GO" id="GO:0032543">
    <property type="term" value="P:mitochondrial translation"/>
    <property type="evidence" value="ECO:0007669"/>
    <property type="project" value="InterPro"/>
</dbReference>
<dbReference type="GO" id="GO:0003735">
    <property type="term" value="F:structural constituent of ribosome"/>
    <property type="evidence" value="ECO:0007669"/>
    <property type="project" value="InterPro"/>
</dbReference>
<dbReference type="InterPro" id="IPR036249">
    <property type="entry name" value="Thioredoxin-like_sf"/>
</dbReference>
<gene>
    <name evidence="8" type="primary">MRPL51</name>
    <name evidence="8" type="ORF">MCUN1_002770</name>
</gene>
<comment type="subcellular location">
    <subcellularLocation>
        <location evidence="1">Mitochondrion</location>
    </subcellularLocation>
</comment>
<dbReference type="Pfam" id="PF05047">
    <property type="entry name" value="L51_S25_CI-B8"/>
    <property type="match status" value="1"/>
</dbReference>
<sequence length="151" mass="16704">MFGTSILRVAASTRPAPGGARGTLTRHLRKLFIGYCEKSASSRGLREYLVKNAADLARANPSVEFVLVQRPQRTPLLRGYYRASVADPTVNGQQKEINVHNYQASQVGPRIQQLLETSGAKTKGLKRTPVKSVTESARGIWSQFHDEARQL</sequence>
<keyword evidence="4" id="KW-0496">Mitochondrion</keyword>
<protein>
    <recommendedName>
        <fullName evidence="6">Large ribosomal subunit protein mL43</fullName>
    </recommendedName>
</protein>
<keyword evidence="5" id="KW-0687">Ribonucleoprotein</keyword>
<evidence type="ECO:0000256" key="5">
    <source>
        <dbReference type="ARBA" id="ARBA00023274"/>
    </source>
</evidence>
<accession>A0AAF0ESE8</accession>
<proteinExistence type="inferred from homology"/>
<evidence type="ECO:0000256" key="4">
    <source>
        <dbReference type="ARBA" id="ARBA00023128"/>
    </source>
</evidence>
<dbReference type="InterPro" id="IPR007741">
    <property type="entry name" value="Ribosomal_mL43/mS25/NADH_DH"/>
</dbReference>
<dbReference type="GO" id="GO:0005762">
    <property type="term" value="C:mitochondrial large ribosomal subunit"/>
    <property type="evidence" value="ECO:0007669"/>
    <property type="project" value="TreeGrafter"/>
</dbReference>